<keyword evidence="1" id="KW-1133">Transmembrane helix</keyword>
<dbReference type="SUPFAM" id="SSF52540">
    <property type="entry name" value="P-loop containing nucleoside triphosphate hydrolases"/>
    <property type="match status" value="1"/>
</dbReference>
<keyword evidence="1" id="KW-0812">Transmembrane</keyword>
<dbReference type="InterPro" id="IPR051943">
    <property type="entry name" value="TRAFAC_Dynamin-like_GTPase"/>
</dbReference>
<comment type="caution">
    <text evidence="3">The sequence shown here is derived from an EMBL/GenBank/DDBJ whole genome shotgun (WGS) entry which is preliminary data.</text>
</comment>
<keyword evidence="4" id="KW-1185">Reference proteome</keyword>
<dbReference type="AlphaFoldDB" id="A0A4Q4Z8G3"/>
<dbReference type="InterPro" id="IPR045063">
    <property type="entry name" value="Dynamin_N"/>
</dbReference>
<sequence length="611" mass="65491">MPDFMTALDASSHLAEGKARGDLTERLDGVKKLVGQRSCTVAFVGEFKRGKSTLVNALLQTAVCPVDADIVTGVPTLVRYGETLQVLAHARHPGSDDVTTDSLRLEDLAGVVADGADRGAGELFSVEVQVRHRLLRHGLCLLDTPGVGGLDSVHGQLSLASLNAAGGLVFVTDASQELTAPELDYLTTAVGRCPRAALVVTKVDLHQHWRRIVETNRGHLQNAGLDLPVIPVSSFLRLRAARQPALNAESGFEQLVGFLADVVRRTTAGEASAVAHEVDFVTTQLARQSDAERVVLARPEASAAVLDRLGQAHQRAHSLSAPSAAWQQVLNDGIQDLVADAEYDLAARLRTVLRDVKDIIDESDPKDTWEDTQAWLRRQVAEASVANRDLVVRRANQLSDAVAEQFDFESGAGVELELEAVSRTLADLEIPSAATFSMPGGRLGSVLSGGRLAAYVPLMALSLALHTTVLIIPPAALLGALLGRLIFRMESKKQRSYRQGQARTAAAKFIDEIAFEMNKDARDGLRRTQRRLRDEFQSRAGSIQASTGAALDAASRASRLDPAARQARAAELDEETRQLGDIRDHVRALASPVTPAAAVPVGSRAERATGG</sequence>
<evidence type="ECO:0000313" key="4">
    <source>
        <dbReference type="Proteomes" id="UP000295198"/>
    </source>
</evidence>
<evidence type="ECO:0000313" key="3">
    <source>
        <dbReference type="EMBL" id="RYP84170.1"/>
    </source>
</evidence>
<feature type="domain" description="Dynamin N-terminal" evidence="2">
    <location>
        <begin position="41"/>
        <end position="192"/>
    </location>
</feature>
<reference evidence="3 4" key="1">
    <citation type="submission" date="2019-01" db="EMBL/GenBank/DDBJ databases">
        <title>Nocardioides guangzhouensis sp. nov., an actinobacterium isolated from soil.</title>
        <authorList>
            <person name="Fu Y."/>
            <person name="Cai Y."/>
            <person name="Lin Z."/>
            <person name="Chen P."/>
        </authorList>
    </citation>
    <scope>NUCLEOTIDE SEQUENCE [LARGE SCALE GENOMIC DNA]</scope>
    <source>
        <strain evidence="3 4">130</strain>
    </source>
</reference>
<proteinExistence type="predicted"/>
<gene>
    <name evidence="3" type="ORF">EKO23_17035</name>
</gene>
<dbReference type="InterPro" id="IPR027417">
    <property type="entry name" value="P-loop_NTPase"/>
</dbReference>
<dbReference type="Proteomes" id="UP000295198">
    <property type="component" value="Unassembled WGS sequence"/>
</dbReference>
<feature type="transmembrane region" description="Helical" evidence="1">
    <location>
        <begin position="463"/>
        <end position="487"/>
    </location>
</feature>
<protein>
    <recommendedName>
        <fullName evidence="2">Dynamin N-terminal domain-containing protein</fullName>
    </recommendedName>
</protein>
<dbReference type="PANTHER" id="PTHR43681:SF1">
    <property type="entry name" value="SARCALUMENIN"/>
    <property type="match status" value="1"/>
</dbReference>
<dbReference type="Gene3D" id="3.40.50.300">
    <property type="entry name" value="P-loop containing nucleotide triphosphate hydrolases"/>
    <property type="match status" value="1"/>
</dbReference>
<organism evidence="3 4">
    <name type="scientific">Nocardioides guangzhouensis</name>
    <dbReference type="NCBI Taxonomy" id="2497878"/>
    <lineage>
        <taxon>Bacteria</taxon>
        <taxon>Bacillati</taxon>
        <taxon>Actinomycetota</taxon>
        <taxon>Actinomycetes</taxon>
        <taxon>Propionibacteriales</taxon>
        <taxon>Nocardioidaceae</taxon>
        <taxon>Nocardioides</taxon>
    </lineage>
</organism>
<dbReference type="PANTHER" id="PTHR43681">
    <property type="entry name" value="TRANSMEMBRANE GTPASE FZO"/>
    <property type="match status" value="1"/>
</dbReference>
<dbReference type="EMBL" id="SDKM01000026">
    <property type="protein sequence ID" value="RYP84170.1"/>
    <property type="molecule type" value="Genomic_DNA"/>
</dbReference>
<name>A0A4Q4Z8G3_9ACTN</name>
<dbReference type="OrthoDB" id="3798616at2"/>
<evidence type="ECO:0000256" key="1">
    <source>
        <dbReference type="SAM" id="Phobius"/>
    </source>
</evidence>
<dbReference type="Pfam" id="PF00350">
    <property type="entry name" value="Dynamin_N"/>
    <property type="match status" value="1"/>
</dbReference>
<evidence type="ECO:0000259" key="2">
    <source>
        <dbReference type="Pfam" id="PF00350"/>
    </source>
</evidence>
<accession>A0A4Q4Z8G3</accession>
<keyword evidence="1" id="KW-0472">Membrane</keyword>